<proteinExistence type="predicted"/>
<organism evidence="1 2">
    <name type="scientific">Pedobacter mendelii</name>
    <dbReference type="NCBI Taxonomy" id="1908240"/>
    <lineage>
        <taxon>Bacteria</taxon>
        <taxon>Pseudomonadati</taxon>
        <taxon>Bacteroidota</taxon>
        <taxon>Sphingobacteriia</taxon>
        <taxon>Sphingobacteriales</taxon>
        <taxon>Sphingobacteriaceae</taxon>
        <taxon>Pedobacter</taxon>
    </lineage>
</organism>
<comment type="caution">
    <text evidence="1">The sequence shown here is derived from an EMBL/GenBank/DDBJ whole genome shotgun (WGS) entry which is preliminary data.</text>
</comment>
<keyword evidence="2" id="KW-1185">Reference proteome</keyword>
<reference evidence="2" key="1">
    <citation type="journal article" date="2019" name="Int. J. Syst. Evol. Microbiol.">
        <title>The Global Catalogue of Microorganisms (GCM) 10K type strain sequencing project: providing services to taxonomists for standard genome sequencing and annotation.</title>
        <authorList>
            <consortium name="The Broad Institute Genomics Platform"/>
            <consortium name="The Broad Institute Genome Sequencing Center for Infectious Disease"/>
            <person name="Wu L."/>
            <person name="Ma J."/>
        </authorList>
    </citation>
    <scope>NUCLEOTIDE SEQUENCE [LARGE SCALE GENOMIC DNA]</scope>
    <source>
        <strain evidence="2">CCM 8939</strain>
    </source>
</reference>
<dbReference type="RefSeq" id="WP_188417581.1">
    <property type="nucleotide sequence ID" value="NZ_BMDJ01000023.1"/>
</dbReference>
<accession>A0ABQ2BNQ5</accession>
<sequence length="111" mass="12835">MSKLKQYGFQMQKKRTDKGDISILYKDVPGGPNSALHFVSGLSKHETESFIYDLDRSLNLQENADEGFFSDHVEDIDIVYQYPNINIDDVLVLPMADMREILIEWLNFAFT</sequence>
<evidence type="ECO:0000313" key="2">
    <source>
        <dbReference type="Proteomes" id="UP000645390"/>
    </source>
</evidence>
<name>A0ABQ2BNQ5_9SPHI</name>
<protein>
    <submittedName>
        <fullName evidence="1">Uncharacterized protein</fullName>
    </submittedName>
</protein>
<evidence type="ECO:0000313" key="1">
    <source>
        <dbReference type="EMBL" id="GGI29544.1"/>
    </source>
</evidence>
<dbReference type="Proteomes" id="UP000645390">
    <property type="component" value="Unassembled WGS sequence"/>
</dbReference>
<dbReference type="EMBL" id="BMDJ01000023">
    <property type="protein sequence ID" value="GGI29544.1"/>
    <property type="molecule type" value="Genomic_DNA"/>
</dbReference>
<gene>
    <name evidence="1" type="ORF">GCM10008119_38150</name>
</gene>